<evidence type="ECO:0000313" key="2">
    <source>
        <dbReference type="Proteomes" id="UP000596661"/>
    </source>
</evidence>
<reference evidence="1" key="1">
    <citation type="submission" date="2018-11" db="EMBL/GenBank/DDBJ databases">
        <authorList>
            <person name="Grassa J C."/>
        </authorList>
    </citation>
    <scope>NUCLEOTIDE SEQUENCE [LARGE SCALE GENOMIC DNA]</scope>
</reference>
<dbReference type="EMBL" id="UZAU01000359">
    <property type="status" value="NOT_ANNOTATED_CDS"/>
    <property type="molecule type" value="Genomic_DNA"/>
</dbReference>
<dbReference type="Gramene" id="evm.model.04.464">
    <property type="protein sequence ID" value="cds.evm.model.04.464"/>
    <property type="gene ID" value="evm.TU.04.464"/>
</dbReference>
<dbReference type="Proteomes" id="UP000596661">
    <property type="component" value="Chromosome 4"/>
</dbReference>
<dbReference type="EnsemblPlants" id="evm.model.04.464">
    <property type="protein sequence ID" value="cds.evm.model.04.464"/>
    <property type="gene ID" value="evm.TU.04.464"/>
</dbReference>
<evidence type="ECO:0000313" key="1">
    <source>
        <dbReference type="EnsemblPlants" id="cds.evm.model.04.464"/>
    </source>
</evidence>
<protein>
    <submittedName>
        <fullName evidence="1">Uncharacterized protein</fullName>
    </submittedName>
</protein>
<keyword evidence="2" id="KW-1185">Reference proteome</keyword>
<proteinExistence type="predicted"/>
<accession>A0A803PHJ1</accession>
<reference evidence="1" key="2">
    <citation type="submission" date="2021-03" db="UniProtKB">
        <authorList>
            <consortium name="EnsemblPlants"/>
        </authorList>
    </citation>
    <scope>IDENTIFICATION</scope>
</reference>
<dbReference type="AlphaFoldDB" id="A0A803PHJ1"/>
<name>A0A803PHJ1_CANSA</name>
<sequence>MHGSCPSWSASYMSGQDLAGRYMDSYWPICVVQHMISWSGKLLGTSPTRLMMQALTEQVGRLSNPDSTDLSLDKVTEDTAVSEKVLLLQGRDLSRAFLKLHKAKSRAKPDGCMSTDIKYDHVPCVRPWLCVYMPL</sequence>
<organism evidence="1 2">
    <name type="scientific">Cannabis sativa</name>
    <name type="common">Hemp</name>
    <name type="synonym">Marijuana</name>
    <dbReference type="NCBI Taxonomy" id="3483"/>
    <lineage>
        <taxon>Eukaryota</taxon>
        <taxon>Viridiplantae</taxon>
        <taxon>Streptophyta</taxon>
        <taxon>Embryophyta</taxon>
        <taxon>Tracheophyta</taxon>
        <taxon>Spermatophyta</taxon>
        <taxon>Magnoliopsida</taxon>
        <taxon>eudicotyledons</taxon>
        <taxon>Gunneridae</taxon>
        <taxon>Pentapetalae</taxon>
        <taxon>rosids</taxon>
        <taxon>fabids</taxon>
        <taxon>Rosales</taxon>
        <taxon>Cannabaceae</taxon>
        <taxon>Cannabis</taxon>
    </lineage>
</organism>